<evidence type="ECO:0000256" key="3">
    <source>
        <dbReference type="ARBA" id="ARBA00023004"/>
    </source>
</evidence>
<dbReference type="GO" id="GO:0051213">
    <property type="term" value="F:dioxygenase activity"/>
    <property type="evidence" value="ECO:0007669"/>
    <property type="project" value="UniProtKB-KW"/>
</dbReference>
<evidence type="ECO:0000313" key="7">
    <source>
        <dbReference type="Proteomes" id="UP000572635"/>
    </source>
</evidence>
<dbReference type="EMBL" id="JACHDB010000001">
    <property type="protein sequence ID" value="MBB5433494.1"/>
    <property type="molecule type" value="Genomic_DNA"/>
</dbReference>
<dbReference type="AlphaFoldDB" id="A0A7W8VF13"/>
<organism evidence="6 7">
    <name type="scientific">Nocardiopsis composta</name>
    <dbReference type="NCBI Taxonomy" id="157465"/>
    <lineage>
        <taxon>Bacteria</taxon>
        <taxon>Bacillati</taxon>
        <taxon>Actinomycetota</taxon>
        <taxon>Actinomycetes</taxon>
        <taxon>Streptosporangiales</taxon>
        <taxon>Nocardiopsidaceae</taxon>
        <taxon>Nocardiopsis</taxon>
    </lineage>
</organism>
<keyword evidence="6" id="KW-0560">Oxidoreductase</keyword>
<dbReference type="InterPro" id="IPR017941">
    <property type="entry name" value="Rieske_2Fe-2S"/>
</dbReference>
<evidence type="ECO:0000259" key="5">
    <source>
        <dbReference type="PROSITE" id="PS51296"/>
    </source>
</evidence>
<dbReference type="InterPro" id="IPR036922">
    <property type="entry name" value="Rieske_2Fe-2S_sf"/>
</dbReference>
<keyword evidence="2" id="KW-0479">Metal-binding</keyword>
<keyword evidence="3" id="KW-0408">Iron</keyword>
<keyword evidence="7" id="KW-1185">Reference proteome</keyword>
<sequence length="110" mass="11786">MSGRLRVRFGPGDNTVRVGDELYFRIERDAEVSVIHSRCPHRGGPLHLGTVSARGGAELLRCPWHGTEFPLARLCAKGVPAVQVGGEVHAYPPAAPGDSAHSAHQIVFAK</sequence>
<evidence type="ECO:0000313" key="6">
    <source>
        <dbReference type="EMBL" id="MBB5433494.1"/>
    </source>
</evidence>
<dbReference type="Proteomes" id="UP000572635">
    <property type="component" value="Unassembled WGS sequence"/>
</dbReference>
<dbReference type="GO" id="GO:0046872">
    <property type="term" value="F:metal ion binding"/>
    <property type="evidence" value="ECO:0007669"/>
    <property type="project" value="UniProtKB-KW"/>
</dbReference>
<accession>A0A7W8VF13</accession>
<reference evidence="6 7" key="1">
    <citation type="submission" date="2020-08" db="EMBL/GenBank/DDBJ databases">
        <title>Sequencing the genomes of 1000 actinobacteria strains.</title>
        <authorList>
            <person name="Klenk H.-P."/>
        </authorList>
    </citation>
    <scope>NUCLEOTIDE SEQUENCE [LARGE SCALE GENOMIC DNA]</scope>
    <source>
        <strain evidence="6 7">DSM 44551</strain>
    </source>
</reference>
<keyword evidence="4" id="KW-0411">Iron-sulfur</keyword>
<comment type="caution">
    <text evidence="6">The sequence shown here is derived from an EMBL/GenBank/DDBJ whole genome shotgun (WGS) entry which is preliminary data.</text>
</comment>
<dbReference type="Pfam" id="PF00355">
    <property type="entry name" value="Rieske"/>
    <property type="match status" value="1"/>
</dbReference>
<dbReference type="GO" id="GO:0016705">
    <property type="term" value="F:oxidoreductase activity, acting on paired donors, with incorporation or reduction of molecular oxygen"/>
    <property type="evidence" value="ECO:0007669"/>
    <property type="project" value="UniProtKB-ARBA"/>
</dbReference>
<dbReference type="SUPFAM" id="SSF50022">
    <property type="entry name" value="ISP domain"/>
    <property type="match status" value="1"/>
</dbReference>
<dbReference type="PROSITE" id="PS51296">
    <property type="entry name" value="RIESKE"/>
    <property type="match status" value="1"/>
</dbReference>
<evidence type="ECO:0000256" key="4">
    <source>
        <dbReference type="ARBA" id="ARBA00023014"/>
    </source>
</evidence>
<dbReference type="Gene3D" id="2.102.10.10">
    <property type="entry name" value="Rieske [2Fe-2S] iron-sulphur domain"/>
    <property type="match status" value="1"/>
</dbReference>
<protein>
    <submittedName>
        <fullName evidence="6">Phenylpropionate dioxygenase-like ring-hydroxylating dioxygenase large terminal subunit</fullName>
    </submittedName>
</protein>
<proteinExistence type="predicted"/>
<evidence type="ECO:0000256" key="1">
    <source>
        <dbReference type="ARBA" id="ARBA00022714"/>
    </source>
</evidence>
<dbReference type="GO" id="GO:0004497">
    <property type="term" value="F:monooxygenase activity"/>
    <property type="evidence" value="ECO:0007669"/>
    <property type="project" value="UniProtKB-ARBA"/>
</dbReference>
<dbReference type="RefSeq" id="WP_184393295.1">
    <property type="nucleotide sequence ID" value="NZ_BAAAJD010000130.1"/>
</dbReference>
<keyword evidence="1" id="KW-0001">2Fe-2S</keyword>
<evidence type="ECO:0000256" key="2">
    <source>
        <dbReference type="ARBA" id="ARBA00022723"/>
    </source>
</evidence>
<keyword evidence="6" id="KW-0223">Dioxygenase</keyword>
<dbReference type="GO" id="GO:0051537">
    <property type="term" value="F:2 iron, 2 sulfur cluster binding"/>
    <property type="evidence" value="ECO:0007669"/>
    <property type="project" value="UniProtKB-KW"/>
</dbReference>
<feature type="domain" description="Rieske" evidence="5">
    <location>
        <begin position="19"/>
        <end position="90"/>
    </location>
</feature>
<gene>
    <name evidence="6" type="ORF">HDA36_003578</name>
</gene>
<name>A0A7W8VF13_9ACTN</name>